<keyword evidence="1" id="KW-0812">Transmembrane</keyword>
<organism evidence="2 3">
    <name type="scientific">Petrimonas mucosa</name>
    <dbReference type="NCBI Taxonomy" id="1642646"/>
    <lineage>
        <taxon>Bacteria</taxon>
        <taxon>Pseudomonadati</taxon>
        <taxon>Bacteroidota</taxon>
        <taxon>Bacteroidia</taxon>
        <taxon>Bacteroidales</taxon>
        <taxon>Dysgonomonadaceae</taxon>
        <taxon>Petrimonas</taxon>
    </lineage>
</organism>
<dbReference type="RefSeq" id="WP_071136096.1">
    <property type="nucleotide sequence ID" value="NZ_DUQN01000112.1"/>
</dbReference>
<keyword evidence="1" id="KW-0472">Membrane</keyword>
<feature type="transmembrane region" description="Helical" evidence="1">
    <location>
        <begin position="54"/>
        <end position="76"/>
    </location>
</feature>
<protein>
    <submittedName>
        <fullName evidence="2">Putative membrane protein</fullName>
    </submittedName>
</protein>
<keyword evidence="1" id="KW-1133">Transmembrane helix</keyword>
<feature type="transmembrane region" description="Helical" evidence="1">
    <location>
        <begin position="133"/>
        <end position="151"/>
    </location>
</feature>
<sequence length="238" mass="28050">MSVKEYSDMIIRVIRYNLKVVFAGKFFWFLLAAFLFFAFFMFQQAWNRVEINEGSVYNLLLFPCLLLIFYPVVFGIQNDEDNRILEIIFGIPNYRYKVWGVRMLMMYVANFFILLLFGYVARLLLYPVNISEMAFQLLFPMLFFGNLAFMFSTITRSGNGTAVIMIVLGLALFIFMRGNRQLSLSYWNIFLNPFATPSEIHPLIWQNTILKSRIFLVIGAVVWLMIGFLNLQRREKFV</sequence>
<dbReference type="AlphaFoldDB" id="A0A1G4G4N1"/>
<dbReference type="STRING" id="1642646.ING2E5A_0586"/>
<name>A0A1G4G4N1_9BACT</name>
<reference evidence="2 3" key="1">
    <citation type="submission" date="2016-08" db="EMBL/GenBank/DDBJ databases">
        <authorList>
            <person name="Seilhamer J.J."/>
        </authorList>
    </citation>
    <scope>NUCLEOTIDE SEQUENCE [LARGE SCALE GENOMIC DNA]</scope>
    <source>
        <strain evidence="2">ING2-E5A</strain>
    </source>
</reference>
<dbReference type="Proteomes" id="UP000178485">
    <property type="component" value="Chromosome i"/>
</dbReference>
<evidence type="ECO:0000256" key="1">
    <source>
        <dbReference type="SAM" id="Phobius"/>
    </source>
</evidence>
<evidence type="ECO:0000313" key="2">
    <source>
        <dbReference type="EMBL" id="SCM55816.1"/>
    </source>
</evidence>
<feature type="transmembrane region" description="Helical" evidence="1">
    <location>
        <begin position="20"/>
        <end position="42"/>
    </location>
</feature>
<feature type="transmembrane region" description="Helical" evidence="1">
    <location>
        <begin position="158"/>
        <end position="176"/>
    </location>
</feature>
<keyword evidence="3" id="KW-1185">Reference proteome</keyword>
<proteinExistence type="predicted"/>
<evidence type="ECO:0000313" key="3">
    <source>
        <dbReference type="Proteomes" id="UP000178485"/>
    </source>
</evidence>
<accession>A0A1G4G4N1</accession>
<dbReference type="EMBL" id="LT608328">
    <property type="protein sequence ID" value="SCM55816.1"/>
    <property type="molecule type" value="Genomic_DNA"/>
</dbReference>
<dbReference type="KEGG" id="pmuc:ING2E5A_0586"/>
<feature type="transmembrane region" description="Helical" evidence="1">
    <location>
        <begin position="104"/>
        <end position="121"/>
    </location>
</feature>
<gene>
    <name evidence="2" type="ORF">ING2E5A_0586</name>
</gene>
<feature type="transmembrane region" description="Helical" evidence="1">
    <location>
        <begin position="214"/>
        <end position="231"/>
    </location>
</feature>